<sequence length="350" mass="38365">MELTLTVQKAPHGAEHMLGKSFRFWASGCRFGRGASNDIVLVDPQRYVSSNHAVITYENGQFTVIDQSANGLFIDGSPTSLGVGRRHVINNGEMLGAGEYLLKVSLSAQPSSSQAQSNVVSIANEGISVPAIPGVAAQTPNHPPQVRDCNSSEDPVQLALQLGLEGMSDEQLNGISDEICDVVKRCVEGVMVILANRRNMKSQLHMEMTQIQPANNNALKFSVSADEALETMFAKSGEGYMAPANSIKEAFQDIADHQVAMMAAMMQASQQMMMRFHPDQLESEFAQMGSSKGLFSGKQKPWDLYKEYYKQMVGAQRSSVNDQFIEDFAAAYEQQLQLINMDRKQGNTVN</sequence>
<evidence type="ECO:0000313" key="2">
    <source>
        <dbReference type="EMBL" id="MBB6521545.1"/>
    </source>
</evidence>
<evidence type="ECO:0000259" key="1">
    <source>
        <dbReference type="PROSITE" id="PS50006"/>
    </source>
</evidence>
<dbReference type="RefSeq" id="WP_166844297.1">
    <property type="nucleotide sequence ID" value="NZ_JAAONY010000002.1"/>
</dbReference>
<protein>
    <submittedName>
        <fullName evidence="2">Putative component of type VI protein secretion system</fullName>
    </submittedName>
</protein>
<dbReference type="Gene3D" id="2.60.200.20">
    <property type="match status" value="1"/>
</dbReference>
<dbReference type="InterPro" id="IPR046883">
    <property type="entry name" value="T6SS_FHA_C"/>
</dbReference>
<dbReference type="PROSITE" id="PS50006">
    <property type="entry name" value="FHA_DOMAIN"/>
    <property type="match status" value="1"/>
</dbReference>
<proteinExistence type="predicted"/>
<dbReference type="AlphaFoldDB" id="A0A7X0JU87"/>
<dbReference type="InParanoid" id="A0A7X0JU87"/>
<dbReference type="InterPro" id="IPR008984">
    <property type="entry name" value="SMAD_FHA_dom_sf"/>
</dbReference>
<dbReference type="Pfam" id="PF00498">
    <property type="entry name" value="FHA"/>
    <property type="match status" value="1"/>
</dbReference>
<dbReference type="CDD" id="cd00060">
    <property type="entry name" value="FHA"/>
    <property type="match status" value="1"/>
</dbReference>
<dbReference type="Proteomes" id="UP000528457">
    <property type="component" value="Unassembled WGS sequence"/>
</dbReference>
<dbReference type="InterPro" id="IPR000253">
    <property type="entry name" value="FHA_dom"/>
</dbReference>
<organism evidence="2 3">
    <name type="scientific">Pseudoteredinibacter isoporae</name>
    <dbReference type="NCBI Taxonomy" id="570281"/>
    <lineage>
        <taxon>Bacteria</taxon>
        <taxon>Pseudomonadati</taxon>
        <taxon>Pseudomonadota</taxon>
        <taxon>Gammaproteobacteria</taxon>
        <taxon>Cellvibrionales</taxon>
        <taxon>Cellvibrionaceae</taxon>
        <taxon>Pseudoteredinibacter</taxon>
    </lineage>
</organism>
<gene>
    <name evidence="2" type="ORF">HNR48_001830</name>
</gene>
<accession>A0A7X0JU87</accession>
<dbReference type="SMART" id="SM00240">
    <property type="entry name" value="FHA"/>
    <property type="match status" value="1"/>
</dbReference>
<dbReference type="Pfam" id="PF20232">
    <property type="entry name" value="T6SS_FHA_C"/>
    <property type="match status" value="1"/>
</dbReference>
<reference evidence="2 3" key="1">
    <citation type="submission" date="2020-08" db="EMBL/GenBank/DDBJ databases">
        <title>Genomic Encyclopedia of Type Strains, Phase IV (KMG-IV): sequencing the most valuable type-strain genomes for metagenomic binning, comparative biology and taxonomic classification.</title>
        <authorList>
            <person name="Goeker M."/>
        </authorList>
    </citation>
    <scope>NUCLEOTIDE SEQUENCE [LARGE SCALE GENOMIC DNA]</scope>
    <source>
        <strain evidence="2 3">DSM 22368</strain>
    </source>
</reference>
<name>A0A7X0JU87_9GAMM</name>
<keyword evidence="3" id="KW-1185">Reference proteome</keyword>
<comment type="caution">
    <text evidence="2">The sequence shown here is derived from an EMBL/GenBank/DDBJ whole genome shotgun (WGS) entry which is preliminary data.</text>
</comment>
<evidence type="ECO:0000313" key="3">
    <source>
        <dbReference type="Proteomes" id="UP000528457"/>
    </source>
</evidence>
<dbReference type="InterPro" id="IPR017735">
    <property type="entry name" value="T6SS_FHA"/>
</dbReference>
<dbReference type="NCBIfam" id="TIGR03354">
    <property type="entry name" value="VI_FHA"/>
    <property type="match status" value="1"/>
</dbReference>
<dbReference type="SUPFAM" id="SSF49879">
    <property type="entry name" value="SMAD/FHA domain"/>
    <property type="match status" value="1"/>
</dbReference>
<feature type="domain" description="FHA" evidence="1">
    <location>
        <begin position="29"/>
        <end position="79"/>
    </location>
</feature>
<dbReference type="EMBL" id="JACHHT010000002">
    <property type="protein sequence ID" value="MBB6521545.1"/>
    <property type="molecule type" value="Genomic_DNA"/>
</dbReference>